<evidence type="ECO:0000313" key="3">
    <source>
        <dbReference type="Proteomes" id="UP001386955"/>
    </source>
</evidence>
<sequence>MVNMPQKFQISNFKGHVEQPQIGECENISKVAYVMGVESNKDRTSSAEVDQSQERESSMGNMGNYVAHENTDSAQGNTEPLSTKCLRYGIKSCFKPNGYAKSILTRSYHKVFICRLQIAFQEAF</sequence>
<feature type="region of interest" description="Disordered" evidence="1">
    <location>
        <begin position="39"/>
        <end position="78"/>
    </location>
</feature>
<name>A0AAN9XEE4_PSOTE</name>
<accession>A0AAN9XEE4</accession>
<evidence type="ECO:0000313" key="2">
    <source>
        <dbReference type="EMBL" id="KAK7388574.1"/>
    </source>
</evidence>
<dbReference type="EMBL" id="JAYMYS010000006">
    <property type="protein sequence ID" value="KAK7388574.1"/>
    <property type="molecule type" value="Genomic_DNA"/>
</dbReference>
<comment type="caution">
    <text evidence="2">The sequence shown here is derived from an EMBL/GenBank/DDBJ whole genome shotgun (WGS) entry which is preliminary data.</text>
</comment>
<reference evidence="2 3" key="1">
    <citation type="submission" date="2024-01" db="EMBL/GenBank/DDBJ databases">
        <title>The genomes of 5 underutilized Papilionoideae crops provide insights into root nodulation and disease resistanc.</title>
        <authorList>
            <person name="Jiang F."/>
        </authorList>
    </citation>
    <scope>NUCLEOTIDE SEQUENCE [LARGE SCALE GENOMIC DNA]</scope>
    <source>
        <strain evidence="2">DUOXIRENSHENG_FW03</strain>
        <tissue evidence="2">Leaves</tissue>
    </source>
</reference>
<evidence type="ECO:0000256" key="1">
    <source>
        <dbReference type="SAM" id="MobiDB-lite"/>
    </source>
</evidence>
<protein>
    <submittedName>
        <fullName evidence="2">Uncharacterized protein</fullName>
    </submittedName>
</protein>
<dbReference type="Proteomes" id="UP001386955">
    <property type="component" value="Unassembled WGS sequence"/>
</dbReference>
<gene>
    <name evidence="2" type="ORF">VNO78_23395</name>
</gene>
<organism evidence="2 3">
    <name type="scientific">Psophocarpus tetragonolobus</name>
    <name type="common">Winged bean</name>
    <name type="synonym">Dolichos tetragonolobus</name>
    <dbReference type="NCBI Taxonomy" id="3891"/>
    <lineage>
        <taxon>Eukaryota</taxon>
        <taxon>Viridiplantae</taxon>
        <taxon>Streptophyta</taxon>
        <taxon>Embryophyta</taxon>
        <taxon>Tracheophyta</taxon>
        <taxon>Spermatophyta</taxon>
        <taxon>Magnoliopsida</taxon>
        <taxon>eudicotyledons</taxon>
        <taxon>Gunneridae</taxon>
        <taxon>Pentapetalae</taxon>
        <taxon>rosids</taxon>
        <taxon>fabids</taxon>
        <taxon>Fabales</taxon>
        <taxon>Fabaceae</taxon>
        <taxon>Papilionoideae</taxon>
        <taxon>50 kb inversion clade</taxon>
        <taxon>NPAAA clade</taxon>
        <taxon>indigoferoid/millettioid clade</taxon>
        <taxon>Phaseoleae</taxon>
        <taxon>Psophocarpus</taxon>
    </lineage>
</organism>
<keyword evidence="3" id="KW-1185">Reference proteome</keyword>
<dbReference type="AlphaFoldDB" id="A0AAN9XEE4"/>
<proteinExistence type="predicted"/>